<reference evidence="2" key="2">
    <citation type="submission" date="2015-01" db="EMBL/GenBank/DDBJ databases">
        <title>Evolutionary Origins and Diversification of the Mycorrhizal Mutualists.</title>
        <authorList>
            <consortium name="DOE Joint Genome Institute"/>
            <consortium name="Mycorrhizal Genomics Consortium"/>
            <person name="Kohler A."/>
            <person name="Kuo A."/>
            <person name="Nagy L.G."/>
            <person name="Floudas D."/>
            <person name="Copeland A."/>
            <person name="Barry K.W."/>
            <person name="Cichocki N."/>
            <person name="Veneault-Fourrey C."/>
            <person name="LaButti K."/>
            <person name="Lindquist E.A."/>
            <person name="Lipzen A."/>
            <person name="Lundell T."/>
            <person name="Morin E."/>
            <person name="Murat C."/>
            <person name="Riley R."/>
            <person name="Ohm R."/>
            <person name="Sun H."/>
            <person name="Tunlid A."/>
            <person name="Henrissat B."/>
            <person name="Grigoriev I.V."/>
            <person name="Hibbett D.S."/>
            <person name="Martin F."/>
        </authorList>
    </citation>
    <scope>NUCLEOTIDE SEQUENCE [LARGE SCALE GENOMIC DNA]</scope>
    <source>
        <strain evidence="2">LaAM-08-1</strain>
    </source>
</reference>
<evidence type="ECO:0000313" key="2">
    <source>
        <dbReference type="Proteomes" id="UP000054477"/>
    </source>
</evidence>
<keyword evidence="2" id="KW-1185">Reference proteome</keyword>
<dbReference type="Proteomes" id="UP000054477">
    <property type="component" value="Unassembled WGS sequence"/>
</dbReference>
<accession>A0A0C9XUF1</accession>
<name>A0A0C9XUF1_9AGAR</name>
<reference evidence="1 2" key="1">
    <citation type="submission" date="2014-04" db="EMBL/GenBank/DDBJ databases">
        <authorList>
            <consortium name="DOE Joint Genome Institute"/>
            <person name="Kuo A."/>
            <person name="Kohler A."/>
            <person name="Nagy L.G."/>
            <person name="Floudas D."/>
            <person name="Copeland A."/>
            <person name="Barry K.W."/>
            <person name="Cichocki N."/>
            <person name="Veneault-Fourrey C."/>
            <person name="LaButti K."/>
            <person name="Lindquist E.A."/>
            <person name="Lipzen A."/>
            <person name="Lundell T."/>
            <person name="Morin E."/>
            <person name="Murat C."/>
            <person name="Sun H."/>
            <person name="Tunlid A."/>
            <person name="Henrissat B."/>
            <person name="Grigoriev I.V."/>
            <person name="Hibbett D.S."/>
            <person name="Martin F."/>
            <person name="Nordberg H.P."/>
            <person name="Cantor M.N."/>
            <person name="Hua S.X."/>
        </authorList>
    </citation>
    <scope>NUCLEOTIDE SEQUENCE [LARGE SCALE GENOMIC DNA]</scope>
    <source>
        <strain evidence="1 2">LaAM-08-1</strain>
    </source>
</reference>
<dbReference type="AlphaFoldDB" id="A0A0C9XUF1"/>
<dbReference type="HOGENOM" id="CLU_2360069_0_0_1"/>
<gene>
    <name evidence="1" type="ORF">K443DRAFT_572065</name>
</gene>
<dbReference type="EMBL" id="KN838608">
    <property type="protein sequence ID" value="KIK01332.1"/>
    <property type="molecule type" value="Genomic_DNA"/>
</dbReference>
<sequence length="96" mass="10981">MRRASLVIVAARKEPRHYFLQLKTCSTISQRVKSPNQEVCFRGNPYLHPFATLENGCRHCAFVRPGDGKTFFHGPDFEEIKKSSRKNAEPSTDEVD</sequence>
<proteinExistence type="predicted"/>
<protein>
    <submittedName>
        <fullName evidence="1">Uncharacterized protein</fullName>
    </submittedName>
</protein>
<evidence type="ECO:0000313" key="1">
    <source>
        <dbReference type="EMBL" id="KIK01332.1"/>
    </source>
</evidence>
<organism evidence="1 2">
    <name type="scientific">Laccaria amethystina LaAM-08-1</name>
    <dbReference type="NCBI Taxonomy" id="1095629"/>
    <lineage>
        <taxon>Eukaryota</taxon>
        <taxon>Fungi</taxon>
        <taxon>Dikarya</taxon>
        <taxon>Basidiomycota</taxon>
        <taxon>Agaricomycotina</taxon>
        <taxon>Agaricomycetes</taxon>
        <taxon>Agaricomycetidae</taxon>
        <taxon>Agaricales</taxon>
        <taxon>Agaricineae</taxon>
        <taxon>Hydnangiaceae</taxon>
        <taxon>Laccaria</taxon>
    </lineage>
</organism>